<evidence type="ECO:0000313" key="7">
    <source>
        <dbReference type="EMBL" id="NJC26002.1"/>
    </source>
</evidence>
<feature type="transmembrane region" description="Helical" evidence="6">
    <location>
        <begin position="372"/>
        <end position="391"/>
    </location>
</feature>
<feature type="transmembrane region" description="Helical" evidence="6">
    <location>
        <begin position="397"/>
        <end position="418"/>
    </location>
</feature>
<feature type="transmembrane region" description="Helical" evidence="6">
    <location>
        <begin position="236"/>
        <end position="257"/>
    </location>
</feature>
<keyword evidence="3 6" id="KW-0812">Transmembrane</keyword>
<evidence type="ECO:0000256" key="5">
    <source>
        <dbReference type="ARBA" id="ARBA00023136"/>
    </source>
</evidence>
<name>A0ABX0X9X1_9BACT</name>
<feature type="transmembrane region" description="Helical" evidence="6">
    <location>
        <begin position="311"/>
        <end position="330"/>
    </location>
</feature>
<gene>
    <name evidence="7" type="ORF">GGR27_001501</name>
</gene>
<proteinExistence type="predicted"/>
<organism evidence="7 8">
    <name type="scientific">Neolewinella antarctica</name>
    <dbReference type="NCBI Taxonomy" id="442734"/>
    <lineage>
        <taxon>Bacteria</taxon>
        <taxon>Pseudomonadati</taxon>
        <taxon>Bacteroidota</taxon>
        <taxon>Saprospiria</taxon>
        <taxon>Saprospirales</taxon>
        <taxon>Lewinellaceae</taxon>
        <taxon>Neolewinella</taxon>
    </lineage>
</organism>
<keyword evidence="5 6" id="KW-0472">Membrane</keyword>
<feature type="transmembrane region" description="Helical" evidence="6">
    <location>
        <begin position="430"/>
        <end position="448"/>
    </location>
</feature>
<comment type="subcellular location">
    <subcellularLocation>
        <location evidence="1">Cell membrane</location>
        <topology evidence="1">Multi-pass membrane protein</topology>
    </subcellularLocation>
</comment>
<evidence type="ECO:0000313" key="8">
    <source>
        <dbReference type="Proteomes" id="UP000770785"/>
    </source>
</evidence>
<comment type="caution">
    <text evidence="7">The sequence shown here is derived from an EMBL/GenBank/DDBJ whole genome shotgun (WGS) entry which is preliminary data.</text>
</comment>
<feature type="transmembrane region" description="Helical" evidence="6">
    <location>
        <begin position="173"/>
        <end position="194"/>
    </location>
</feature>
<keyword evidence="8" id="KW-1185">Reference proteome</keyword>
<evidence type="ECO:0000256" key="1">
    <source>
        <dbReference type="ARBA" id="ARBA00004651"/>
    </source>
</evidence>
<feature type="transmembrane region" description="Helical" evidence="6">
    <location>
        <begin position="106"/>
        <end position="124"/>
    </location>
</feature>
<dbReference type="EMBL" id="JAATJH010000002">
    <property type="protein sequence ID" value="NJC26002.1"/>
    <property type="molecule type" value="Genomic_DNA"/>
</dbReference>
<dbReference type="PANTHER" id="PTHR30250">
    <property type="entry name" value="PST FAMILY PREDICTED COLANIC ACID TRANSPORTER"/>
    <property type="match status" value="1"/>
</dbReference>
<keyword evidence="2" id="KW-1003">Cell membrane</keyword>
<reference evidence="7 8" key="1">
    <citation type="submission" date="2020-03" db="EMBL/GenBank/DDBJ databases">
        <title>Genomic Encyclopedia of Type Strains, Phase IV (KMG-IV): sequencing the most valuable type-strain genomes for metagenomic binning, comparative biology and taxonomic classification.</title>
        <authorList>
            <person name="Goeker M."/>
        </authorList>
    </citation>
    <scope>NUCLEOTIDE SEQUENCE [LARGE SCALE GENOMIC DNA]</scope>
    <source>
        <strain evidence="7 8">DSM 105096</strain>
    </source>
</reference>
<sequence length="449" mass="49938">MATDSTLIRAGQFTQVARQGAIILVALALPRLGVGREVIGEWEGLLYLGYILGFGWLTGLLQAYLVTVRTTKNTGGYSHKVLSSVLLASLLLLALAAGLHEYIFRWLRLGVAPVGWGFFFVFLLSQWPGMFFEQLLQVRGRAWALAGFGLFSAAGYVAAVVLPILLGGDLADALFWLAVFAGAKGLIMLGWLAFDWRRGRIGYAPEVVEASGRGARVPGNGQGAGVRNLWRTATPLIVYATVGGLVTAFDPWFVNYWYDDDESLFAIFRYGARDIPFVSAVTNGMIVVILPLLTENVPVGLDQLKRSSRRIFHWIFGGVTLLMLTAPYWWTFAFTELFAEGLPLFRFYLFITVSRLLFPMPIIVALGYTRGLWLFSFSELVMNVVLSILLAPAYGLWGILLATVIADIVNKGILMAYLYRRAGILPARYMDLRVFLGWWTVLIVVWVFF</sequence>
<keyword evidence="4 6" id="KW-1133">Transmembrane helix</keyword>
<dbReference type="Proteomes" id="UP000770785">
    <property type="component" value="Unassembled WGS sequence"/>
</dbReference>
<feature type="transmembrane region" description="Helical" evidence="6">
    <location>
        <begin position="145"/>
        <end position="167"/>
    </location>
</feature>
<evidence type="ECO:0000256" key="6">
    <source>
        <dbReference type="SAM" id="Phobius"/>
    </source>
</evidence>
<evidence type="ECO:0000256" key="2">
    <source>
        <dbReference type="ARBA" id="ARBA00022475"/>
    </source>
</evidence>
<feature type="transmembrane region" description="Helical" evidence="6">
    <location>
        <begin position="45"/>
        <end position="68"/>
    </location>
</feature>
<evidence type="ECO:0000256" key="4">
    <source>
        <dbReference type="ARBA" id="ARBA00022989"/>
    </source>
</evidence>
<evidence type="ECO:0000256" key="3">
    <source>
        <dbReference type="ARBA" id="ARBA00022692"/>
    </source>
</evidence>
<accession>A0ABX0X9X1</accession>
<dbReference type="PANTHER" id="PTHR30250:SF11">
    <property type="entry name" value="O-ANTIGEN TRANSPORTER-RELATED"/>
    <property type="match status" value="1"/>
</dbReference>
<dbReference type="RefSeq" id="WP_168036767.1">
    <property type="nucleotide sequence ID" value="NZ_JAATJH010000002.1"/>
</dbReference>
<feature type="transmembrane region" description="Helical" evidence="6">
    <location>
        <begin position="277"/>
        <end position="299"/>
    </location>
</feature>
<protein>
    <submittedName>
        <fullName evidence="7">O-antigen/teichoic acid export membrane protein</fullName>
    </submittedName>
</protein>
<feature type="transmembrane region" description="Helical" evidence="6">
    <location>
        <begin position="80"/>
        <end position="100"/>
    </location>
</feature>
<feature type="transmembrane region" description="Helical" evidence="6">
    <location>
        <begin position="345"/>
        <end position="365"/>
    </location>
</feature>
<dbReference type="InterPro" id="IPR050833">
    <property type="entry name" value="Poly_Biosynth_Transport"/>
</dbReference>